<dbReference type="Gene3D" id="3.30.930.10">
    <property type="entry name" value="Bira Bifunctional Protein, Domain 2"/>
    <property type="match status" value="1"/>
</dbReference>
<evidence type="ECO:0000256" key="1">
    <source>
        <dbReference type="ARBA" id="ARBA00004821"/>
    </source>
</evidence>
<keyword evidence="3 6" id="KW-0808">Transferase</keyword>
<dbReference type="GO" id="GO:0009249">
    <property type="term" value="P:protein lipoylation"/>
    <property type="evidence" value="ECO:0007669"/>
    <property type="project" value="InterPro"/>
</dbReference>
<keyword evidence="13" id="KW-1185">Reference proteome</keyword>
<dbReference type="PIRSF" id="PIRSF016262">
    <property type="entry name" value="LPLase"/>
    <property type="match status" value="1"/>
</dbReference>
<comment type="pathway">
    <text evidence="1 6 7">Protein modification; protein lipoylation via endogenous pathway; protein N(6)-(lipoyl)lysine from octanoyl-[acyl-carrier-protein]: step 1/2.</text>
</comment>
<dbReference type="InterPro" id="IPR045864">
    <property type="entry name" value="aa-tRNA-synth_II/BPL/LPL"/>
</dbReference>
<dbReference type="CDD" id="cd16444">
    <property type="entry name" value="LipB"/>
    <property type="match status" value="1"/>
</dbReference>
<dbReference type="PANTHER" id="PTHR10993">
    <property type="entry name" value="OCTANOYLTRANSFERASE"/>
    <property type="match status" value="1"/>
</dbReference>
<name>A0A346DZ60_9ENTR</name>
<proteinExistence type="inferred from homology"/>
<dbReference type="SUPFAM" id="SSF55681">
    <property type="entry name" value="Class II aaRS and biotin synthetases"/>
    <property type="match status" value="1"/>
</dbReference>
<accession>A0A346DZ60</accession>
<protein>
    <recommendedName>
        <fullName evidence="6 7">Octanoyltransferase</fullName>
        <ecNumber evidence="6 7">2.3.1.181</ecNumber>
    </recommendedName>
    <alternativeName>
        <fullName evidence="6">Lipoate-protein ligase B</fullName>
    </alternativeName>
    <alternativeName>
        <fullName evidence="6">Lipoyl/octanoyl transferase</fullName>
    </alternativeName>
    <alternativeName>
        <fullName evidence="6">Octanoyl-[acyl-carrier-protein]-protein N-octanoyltransferase</fullName>
    </alternativeName>
</protein>
<feature type="binding site" evidence="6 9">
    <location>
        <begin position="162"/>
        <end position="164"/>
    </location>
    <ligand>
        <name>substrate</name>
    </ligand>
</feature>
<dbReference type="PROSITE" id="PS01313">
    <property type="entry name" value="LIPB"/>
    <property type="match status" value="1"/>
</dbReference>
<evidence type="ECO:0000256" key="7">
    <source>
        <dbReference type="PIRNR" id="PIRNR016262"/>
    </source>
</evidence>
<evidence type="ECO:0000256" key="3">
    <source>
        <dbReference type="ARBA" id="ARBA00022679"/>
    </source>
</evidence>
<comment type="function">
    <text evidence="5 6 7">Catalyzes the transfer of endogenously produced octanoic acid from octanoyl-acyl-carrier-protein onto the lipoyl domains of lipoate-dependent enzymes. Lipoyl-ACP can also act as a substrate although octanoyl-ACP is likely to be the physiological substrate.</text>
</comment>
<feature type="active site" description="Acyl-thioester intermediate" evidence="6 8">
    <location>
        <position position="180"/>
    </location>
</feature>
<sequence length="218" mass="25719">MMIIMKKKNNKLYKNIIIRQLGLNHWVDIFKKMQEFTNKRNSKTLDEIWLVEHYPIYTNGTSSINKKNIKNINNIPVLLSDRGGKITYHAPGQQIVYILINLKKRKLNVRKLINIINDIVVQTLFHFSILAKINKNIPGIYVKKKKICSFALKIKNGYTYHGFALNININLKPFNNIYPCGNKNIKMTKMQDYKKNIRFNDVKKILIKKIIKNFNIRN</sequence>
<dbReference type="NCBIfam" id="TIGR00214">
    <property type="entry name" value="lipB"/>
    <property type="match status" value="1"/>
</dbReference>
<keyword evidence="2 6" id="KW-0963">Cytoplasm</keyword>
<feature type="binding site" evidence="6 9">
    <location>
        <begin position="82"/>
        <end position="89"/>
    </location>
    <ligand>
        <name>substrate</name>
    </ligand>
</feature>
<dbReference type="FunFam" id="3.30.930.10:FF:000020">
    <property type="entry name" value="Octanoyltransferase"/>
    <property type="match status" value="1"/>
</dbReference>
<feature type="binding site" evidence="6 9">
    <location>
        <begin position="149"/>
        <end position="151"/>
    </location>
    <ligand>
        <name>substrate</name>
    </ligand>
</feature>
<dbReference type="EMBL" id="CP028374">
    <property type="protein sequence ID" value="AXN02015.1"/>
    <property type="molecule type" value="Genomic_DNA"/>
</dbReference>
<dbReference type="InterPro" id="IPR004143">
    <property type="entry name" value="BPL_LPL_catalytic"/>
</dbReference>
<dbReference type="InterPro" id="IPR020605">
    <property type="entry name" value="Octanoyltransferase_CS"/>
</dbReference>
<comment type="similarity">
    <text evidence="6 7">Belongs to the LipB family.</text>
</comment>
<evidence type="ECO:0000256" key="8">
    <source>
        <dbReference type="PIRSR" id="PIRSR016262-1"/>
    </source>
</evidence>
<dbReference type="GO" id="GO:0005737">
    <property type="term" value="C:cytoplasm"/>
    <property type="evidence" value="ECO:0007669"/>
    <property type="project" value="UniProtKB-SubCell"/>
</dbReference>
<dbReference type="PANTHER" id="PTHR10993:SF7">
    <property type="entry name" value="LIPOYLTRANSFERASE 2, MITOCHONDRIAL-RELATED"/>
    <property type="match status" value="1"/>
</dbReference>
<gene>
    <name evidence="6" type="primary">lipB</name>
    <name evidence="12" type="ORF">C9I82_036</name>
</gene>
<evidence type="ECO:0000313" key="13">
    <source>
        <dbReference type="Proteomes" id="UP000256856"/>
    </source>
</evidence>
<dbReference type="NCBIfam" id="NF010922">
    <property type="entry name" value="PRK14342.1"/>
    <property type="match status" value="1"/>
</dbReference>
<dbReference type="GO" id="GO:0033819">
    <property type="term" value="F:lipoyl(octanoyl) transferase activity"/>
    <property type="evidence" value="ECO:0007669"/>
    <property type="project" value="UniProtKB-EC"/>
</dbReference>
<evidence type="ECO:0000256" key="5">
    <source>
        <dbReference type="ARBA" id="ARBA00024732"/>
    </source>
</evidence>
<dbReference type="PROSITE" id="PS51733">
    <property type="entry name" value="BPL_LPL_CATALYTIC"/>
    <property type="match status" value="1"/>
</dbReference>
<evidence type="ECO:0000256" key="6">
    <source>
        <dbReference type="HAMAP-Rule" id="MF_00013"/>
    </source>
</evidence>
<dbReference type="Proteomes" id="UP000256856">
    <property type="component" value="Chromosome"/>
</dbReference>
<dbReference type="UniPathway" id="UPA00538">
    <property type="reaction ID" value="UER00592"/>
</dbReference>
<comment type="miscellaneous">
    <text evidence="6">In the reaction, the free carboxyl group of octanoic acid is attached via an amide linkage to the epsilon-amino group of a specific lysine residue of lipoyl domains of lipoate-dependent enzymes.</text>
</comment>
<evidence type="ECO:0000313" key="12">
    <source>
        <dbReference type="EMBL" id="AXN02015.1"/>
    </source>
</evidence>
<dbReference type="HAMAP" id="MF_00013">
    <property type="entry name" value="LipB"/>
    <property type="match status" value="1"/>
</dbReference>
<dbReference type="Pfam" id="PF21948">
    <property type="entry name" value="LplA-B_cat"/>
    <property type="match status" value="1"/>
</dbReference>
<evidence type="ECO:0000256" key="4">
    <source>
        <dbReference type="ARBA" id="ARBA00023315"/>
    </source>
</evidence>
<dbReference type="InterPro" id="IPR000544">
    <property type="entry name" value="Octanoyltransferase"/>
</dbReference>
<feature type="site" description="Lowers pKa of active site Cys" evidence="6 10">
    <location>
        <position position="146"/>
    </location>
</feature>
<dbReference type="AlphaFoldDB" id="A0A346DZ60"/>
<evidence type="ECO:0000259" key="11">
    <source>
        <dbReference type="PROSITE" id="PS51733"/>
    </source>
</evidence>
<reference evidence="12 13" key="1">
    <citation type="submission" date="2018-03" db="EMBL/GenBank/DDBJ databases">
        <title>A parallel universe: an anciently diverged bacterial symbiosis in a Hawaiian planthopper (Hemiptera: Cixiidae) reveals rearranged nutritional responsibilities.</title>
        <authorList>
            <person name="Bennett G."/>
            <person name="Mao M."/>
        </authorList>
    </citation>
    <scope>NUCLEOTIDE SEQUENCE [LARGE SCALE GENOMIC DNA]</scope>
    <source>
        <strain evidence="12 13">OLIH</strain>
    </source>
</reference>
<dbReference type="KEGG" id="ppet:C9I82_036"/>
<feature type="domain" description="BPL/LPL catalytic" evidence="11">
    <location>
        <begin position="42"/>
        <end position="218"/>
    </location>
</feature>
<keyword evidence="4 6" id="KW-0012">Acyltransferase</keyword>
<evidence type="ECO:0000256" key="10">
    <source>
        <dbReference type="PIRSR" id="PIRSR016262-3"/>
    </source>
</evidence>
<organism evidence="12 13">
    <name type="scientific">Candidatus Purcelliella pentastirinorum</name>
    <dbReference type="NCBI Taxonomy" id="472834"/>
    <lineage>
        <taxon>Bacteria</taxon>
        <taxon>Pseudomonadati</taxon>
        <taxon>Pseudomonadota</taxon>
        <taxon>Gammaproteobacteria</taxon>
        <taxon>Enterobacterales</taxon>
        <taxon>Enterobacteriaceae</taxon>
        <taxon>Candidatus Purcelliella</taxon>
    </lineage>
</organism>
<dbReference type="EC" id="2.3.1.181" evidence="6 7"/>
<comment type="subcellular location">
    <subcellularLocation>
        <location evidence="6">Cytoplasm</location>
    </subcellularLocation>
</comment>
<evidence type="ECO:0000256" key="2">
    <source>
        <dbReference type="ARBA" id="ARBA00022490"/>
    </source>
</evidence>
<evidence type="ECO:0000256" key="9">
    <source>
        <dbReference type="PIRSR" id="PIRSR016262-2"/>
    </source>
</evidence>
<comment type="catalytic activity">
    <reaction evidence="6 7">
        <text>octanoyl-[ACP] + L-lysyl-[protein] = N(6)-octanoyl-L-lysyl-[protein] + holo-[ACP] + H(+)</text>
        <dbReference type="Rhea" id="RHEA:17665"/>
        <dbReference type="Rhea" id="RHEA-COMP:9636"/>
        <dbReference type="Rhea" id="RHEA-COMP:9685"/>
        <dbReference type="Rhea" id="RHEA-COMP:9752"/>
        <dbReference type="Rhea" id="RHEA-COMP:9928"/>
        <dbReference type="ChEBI" id="CHEBI:15378"/>
        <dbReference type="ChEBI" id="CHEBI:29969"/>
        <dbReference type="ChEBI" id="CHEBI:64479"/>
        <dbReference type="ChEBI" id="CHEBI:78463"/>
        <dbReference type="ChEBI" id="CHEBI:78809"/>
        <dbReference type="EC" id="2.3.1.181"/>
    </reaction>
</comment>